<dbReference type="KEGG" id="msil:METEAL_26970"/>
<evidence type="ECO:0000256" key="5">
    <source>
        <dbReference type="ARBA" id="ARBA00023150"/>
    </source>
</evidence>
<evidence type="ECO:0000313" key="12">
    <source>
        <dbReference type="EMBL" id="BDU73523.1"/>
    </source>
</evidence>
<dbReference type="Pfam" id="PF02391">
    <property type="entry name" value="MoaE"/>
    <property type="match status" value="1"/>
</dbReference>
<keyword evidence="5" id="KW-0501">Molybdenum cofactor biosynthesis</keyword>
<evidence type="ECO:0000256" key="1">
    <source>
        <dbReference type="ARBA" id="ARBA00005046"/>
    </source>
</evidence>
<dbReference type="InterPro" id="IPR003448">
    <property type="entry name" value="Mopterin_biosynth_MoaE"/>
</dbReference>
<proteinExistence type="inferred from homology"/>
<dbReference type="RefSeq" id="WP_316412194.1">
    <property type="nucleotide sequence ID" value="NZ_AP027080.1"/>
</dbReference>
<dbReference type="SUPFAM" id="SSF54690">
    <property type="entry name" value="Molybdopterin synthase subunit MoaE"/>
    <property type="match status" value="1"/>
</dbReference>
<dbReference type="EMBL" id="AP027080">
    <property type="protein sequence ID" value="BDU73523.1"/>
    <property type="molecule type" value="Genomic_DNA"/>
</dbReference>
<dbReference type="GO" id="GO:0006777">
    <property type="term" value="P:Mo-molybdopterin cofactor biosynthetic process"/>
    <property type="evidence" value="ECO:0007669"/>
    <property type="project" value="UniProtKB-KW"/>
</dbReference>
<dbReference type="PANTHER" id="PTHR23404">
    <property type="entry name" value="MOLYBDOPTERIN SYNTHASE RELATED"/>
    <property type="match status" value="1"/>
</dbReference>
<sequence>MIDVTDARLDAAGIREELLDPGAGAVVVFEGCARDNHQGRSVDLLAYEAFTPMALQELARIRGEAMERFGLIRCVIHHRTGEVPLLEAAVVVGVSSGHRKEAFEAVAWIMDRIKESVPIWKRENYRDGEKAWVEGENRQ</sequence>
<dbReference type="GO" id="GO:0030366">
    <property type="term" value="F:molybdopterin synthase activity"/>
    <property type="evidence" value="ECO:0007669"/>
    <property type="project" value="UniProtKB-EC"/>
</dbReference>
<gene>
    <name evidence="12" type="ORF">METEAL_26970</name>
</gene>
<evidence type="ECO:0000256" key="6">
    <source>
        <dbReference type="ARBA" id="ARBA00026066"/>
    </source>
</evidence>
<evidence type="ECO:0000256" key="10">
    <source>
        <dbReference type="ARBA" id="ARBA00032474"/>
    </source>
</evidence>
<comment type="catalytic activity">
    <reaction evidence="11">
        <text>2 [molybdopterin-synthase sulfur-carrier protein]-C-terminal-Gly-aminoethanethioate + cyclic pyranopterin phosphate + H2O = molybdopterin + 2 [molybdopterin-synthase sulfur-carrier protein]-C-terminal Gly-Gly + 2 H(+)</text>
        <dbReference type="Rhea" id="RHEA:26333"/>
        <dbReference type="Rhea" id="RHEA-COMP:12202"/>
        <dbReference type="Rhea" id="RHEA-COMP:19907"/>
        <dbReference type="ChEBI" id="CHEBI:15377"/>
        <dbReference type="ChEBI" id="CHEBI:15378"/>
        <dbReference type="ChEBI" id="CHEBI:58698"/>
        <dbReference type="ChEBI" id="CHEBI:59648"/>
        <dbReference type="ChEBI" id="CHEBI:90778"/>
        <dbReference type="ChEBI" id="CHEBI:232372"/>
        <dbReference type="EC" id="2.8.1.12"/>
    </reaction>
</comment>
<comment type="similarity">
    <text evidence="2">Belongs to the MoaE family.</text>
</comment>
<comment type="pathway">
    <text evidence="1">Cofactor biosynthesis; molybdopterin biosynthesis.</text>
</comment>
<accession>A0AA48KCH8</accession>
<evidence type="ECO:0000256" key="4">
    <source>
        <dbReference type="ARBA" id="ARBA00013858"/>
    </source>
</evidence>
<evidence type="ECO:0000313" key="13">
    <source>
        <dbReference type="Proteomes" id="UP001238179"/>
    </source>
</evidence>
<evidence type="ECO:0000256" key="2">
    <source>
        <dbReference type="ARBA" id="ARBA00005426"/>
    </source>
</evidence>
<comment type="subunit">
    <text evidence="6">Heterotetramer of 2 MoaD subunits and 2 MoaE subunits. Also stable as homodimer. The enzyme changes between these two forms during catalysis.</text>
</comment>
<protein>
    <recommendedName>
        <fullName evidence="4">Molybdopterin synthase catalytic subunit</fullName>
        <ecNumber evidence="3">2.8.1.12</ecNumber>
    </recommendedName>
    <alternativeName>
        <fullName evidence="9">MPT synthase subunit 2</fullName>
    </alternativeName>
    <alternativeName>
        <fullName evidence="7">Molybdenum cofactor biosynthesis protein E</fullName>
    </alternativeName>
    <alternativeName>
        <fullName evidence="8">Molybdopterin-converting factor large subunit</fullName>
    </alternativeName>
    <alternativeName>
        <fullName evidence="10">Molybdopterin-converting factor subunit 2</fullName>
    </alternativeName>
</protein>
<evidence type="ECO:0000256" key="3">
    <source>
        <dbReference type="ARBA" id="ARBA00011950"/>
    </source>
</evidence>
<evidence type="ECO:0000256" key="11">
    <source>
        <dbReference type="ARBA" id="ARBA00049878"/>
    </source>
</evidence>
<dbReference type="EC" id="2.8.1.12" evidence="3"/>
<dbReference type="Gene3D" id="3.90.1170.40">
    <property type="entry name" value="Molybdopterin biosynthesis MoaE subunit"/>
    <property type="match status" value="1"/>
</dbReference>
<organism evidence="12 13">
    <name type="scientific">Mesoterricola silvestris</name>
    <dbReference type="NCBI Taxonomy" id="2927979"/>
    <lineage>
        <taxon>Bacteria</taxon>
        <taxon>Pseudomonadati</taxon>
        <taxon>Acidobacteriota</taxon>
        <taxon>Holophagae</taxon>
        <taxon>Holophagales</taxon>
        <taxon>Holophagaceae</taxon>
        <taxon>Mesoterricola</taxon>
    </lineage>
</organism>
<keyword evidence="13" id="KW-1185">Reference proteome</keyword>
<dbReference type="InterPro" id="IPR036563">
    <property type="entry name" value="MoaE_sf"/>
</dbReference>
<dbReference type="Proteomes" id="UP001238179">
    <property type="component" value="Chromosome"/>
</dbReference>
<name>A0AA48KCH8_9BACT</name>
<reference evidence="13" key="1">
    <citation type="journal article" date="2023" name="Int. J. Syst. Evol. Microbiol.">
        <title>Mesoterricola silvestris gen. nov., sp. nov., Mesoterricola sediminis sp. nov., Geothrix oryzae sp. nov., Geothrix edaphica sp. nov., Geothrix rubra sp. nov., and Geothrix limicola sp. nov., six novel members of Acidobacteriota isolated from soils.</title>
        <authorList>
            <person name="Itoh H."/>
            <person name="Sugisawa Y."/>
            <person name="Mise K."/>
            <person name="Xu Z."/>
            <person name="Kuniyasu M."/>
            <person name="Ushijima N."/>
            <person name="Kawano K."/>
            <person name="Kobayashi E."/>
            <person name="Shiratori Y."/>
            <person name="Masuda Y."/>
            <person name="Senoo K."/>
        </authorList>
    </citation>
    <scope>NUCLEOTIDE SEQUENCE [LARGE SCALE GENOMIC DNA]</scope>
    <source>
        <strain evidence="13">W79</strain>
    </source>
</reference>
<dbReference type="AlphaFoldDB" id="A0AA48KCH8"/>
<evidence type="ECO:0000256" key="8">
    <source>
        <dbReference type="ARBA" id="ARBA00030407"/>
    </source>
</evidence>
<evidence type="ECO:0000256" key="7">
    <source>
        <dbReference type="ARBA" id="ARBA00029745"/>
    </source>
</evidence>
<dbReference type="CDD" id="cd00756">
    <property type="entry name" value="MoaE"/>
    <property type="match status" value="1"/>
</dbReference>
<evidence type="ECO:0000256" key="9">
    <source>
        <dbReference type="ARBA" id="ARBA00030781"/>
    </source>
</evidence>